<organism evidence="2 3">
    <name type="scientific">Araneus ventricosus</name>
    <name type="common">Orbweaver spider</name>
    <name type="synonym">Epeira ventricosa</name>
    <dbReference type="NCBI Taxonomy" id="182803"/>
    <lineage>
        <taxon>Eukaryota</taxon>
        <taxon>Metazoa</taxon>
        <taxon>Ecdysozoa</taxon>
        <taxon>Arthropoda</taxon>
        <taxon>Chelicerata</taxon>
        <taxon>Arachnida</taxon>
        <taxon>Araneae</taxon>
        <taxon>Araneomorphae</taxon>
        <taxon>Entelegynae</taxon>
        <taxon>Araneoidea</taxon>
        <taxon>Araneidae</taxon>
        <taxon>Araneus</taxon>
    </lineage>
</organism>
<feature type="transmembrane region" description="Helical" evidence="1">
    <location>
        <begin position="158"/>
        <end position="177"/>
    </location>
</feature>
<sequence>MLRQKSDIRNLITSLNSHPTLSAPLKKTCSHFVNIILLVCLITPFGLASMATYMANEAKCLSNFWTFGITLEEQRYKTASHFFGEYVYYSVYFEFPCVAALSVYLMIYRCGNNLLQCNDNAKRMDYLELTVKCIDVQQDYGIVEENIRLLKKILSSPLLVILLSSLFNLLVVLTYCLKDNVPPCMMVELTVSTLTGVVIISSLIIRGSKIPENMLKIKETAGHLIEKHQLNILDKGREISVLKRIERKETIHLSACGLVDFKRSLLLTAFGSLFTYGLIILKLD</sequence>
<evidence type="ECO:0000313" key="2">
    <source>
        <dbReference type="EMBL" id="GBM31272.1"/>
    </source>
</evidence>
<accession>A0A4Y2EPT9</accession>
<comment type="caution">
    <text evidence="2">The sequence shown here is derived from an EMBL/GenBank/DDBJ whole genome shotgun (WGS) entry which is preliminary data.</text>
</comment>
<proteinExistence type="predicted"/>
<name>A0A4Y2EPT9_ARAVE</name>
<dbReference type="OrthoDB" id="6453745at2759"/>
<keyword evidence="1" id="KW-0812">Transmembrane</keyword>
<feature type="transmembrane region" description="Helical" evidence="1">
    <location>
        <begin position="189"/>
        <end position="208"/>
    </location>
</feature>
<keyword evidence="1" id="KW-1133">Transmembrane helix</keyword>
<gene>
    <name evidence="2" type="ORF">AVEN_91274_1</name>
</gene>
<keyword evidence="3" id="KW-1185">Reference proteome</keyword>
<dbReference type="EMBL" id="BGPR01000680">
    <property type="protein sequence ID" value="GBM31272.1"/>
    <property type="molecule type" value="Genomic_DNA"/>
</dbReference>
<feature type="transmembrane region" description="Helical" evidence="1">
    <location>
        <begin position="86"/>
        <end position="107"/>
    </location>
</feature>
<dbReference type="Proteomes" id="UP000499080">
    <property type="component" value="Unassembled WGS sequence"/>
</dbReference>
<feature type="transmembrane region" description="Helical" evidence="1">
    <location>
        <begin position="265"/>
        <end position="283"/>
    </location>
</feature>
<protein>
    <recommendedName>
        <fullName evidence="4">Gustatory receptor</fullName>
    </recommendedName>
</protein>
<keyword evidence="1" id="KW-0472">Membrane</keyword>
<reference evidence="2 3" key="1">
    <citation type="journal article" date="2019" name="Sci. Rep.">
        <title>Orb-weaving spider Araneus ventricosus genome elucidates the spidroin gene catalogue.</title>
        <authorList>
            <person name="Kono N."/>
            <person name="Nakamura H."/>
            <person name="Ohtoshi R."/>
            <person name="Moran D.A.P."/>
            <person name="Shinohara A."/>
            <person name="Yoshida Y."/>
            <person name="Fujiwara M."/>
            <person name="Mori M."/>
            <person name="Tomita M."/>
            <person name="Arakawa K."/>
        </authorList>
    </citation>
    <scope>NUCLEOTIDE SEQUENCE [LARGE SCALE GENOMIC DNA]</scope>
</reference>
<evidence type="ECO:0000256" key="1">
    <source>
        <dbReference type="SAM" id="Phobius"/>
    </source>
</evidence>
<evidence type="ECO:0000313" key="3">
    <source>
        <dbReference type="Proteomes" id="UP000499080"/>
    </source>
</evidence>
<dbReference type="AlphaFoldDB" id="A0A4Y2EPT9"/>
<feature type="transmembrane region" description="Helical" evidence="1">
    <location>
        <begin position="32"/>
        <end position="55"/>
    </location>
</feature>
<evidence type="ECO:0008006" key="4">
    <source>
        <dbReference type="Google" id="ProtNLM"/>
    </source>
</evidence>